<dbReference type="AlphaFoldDB" id="A0A1L6F9U4"/>
<evidence type="ECO:0000313" key="3">
    <source>
        <dbReference type="Proteomes" id="UP000185739"/>
    </source>
</evidence>
<sequence>MQAQGVPLRPSVLEREFNRRYWGRPISLQAVRRWLRGEAIPAQDKLQVLAEWLKVEPQVLRFGEDAVRSVRAAQERWAQLSYAERASLDAFLCLPPEQRRIVQQVIEAFAAAYGDKGAAEPPR</sequence>
<evidence type="ECO:0000259" key="1">
    <source>
        <dbReference type="PROSITE" id="PS50943"/>
    </source>
</evidence>
<organism evidence="2 3">
    <name type="scientific">Thauera chlorobenzoica</name>
    <dbReference type="NCBI Taxonomy" id="96773"/>
    <lineage>
        <taxon>Bacteria</taxon>
        <taxon>Pseudomonadati</taxon>
        <taxon>Pseudomonadota</taxon>
        <taxon>Betaproteobacteria</taxon>
        <taxon>Rhodocyclales</taxon>
        <taxon>Zoogloeaceae</taxon>
        <taxon>Thauera</taxon>
    </lineage>
</organism>
<dbReference type="PROSITE" id="PS50943">
    <property type="entry name" value="HTH_CROC1"/>
    <property type="match status" value="1"/>
</dbReference>
<dbReference type="Proteomes" id="UP000185739">
    <property type="component" value="Chromosome"/>
</dbReference>
<name>A0A1L6F9U4_9RHOO</name>
<proteinExistence type="predicted"/>
<dbReference type="GO" id="GO:0003677">
    <property type="term" value="F:DNA binding"/>
    <property type="evidence" value="ECO:0007669"/>
    <property type="project" value="InterPro"/>
</dbReference>
<dbReference type="InterPro" id="IPR001387">
    <property type="entry name" value="Cro/C1-type_HTH"/>
</dbReference>
<keyword evidence="3" id="KW-1185">Reference proteome</keyword>
<feature type="domain" description="HTH cro/C1-type" evidence="1">
    <location>
        <begin position="26"/>
        <end position="60"/>
    </location>
</feature>
<dbReference type="EMBL" id="CP018839">
    <property type="protein sequence ID" value="APR03668.1"/>
    <property type="molecule type" value="Genomic_DNA"/>
</dbReference>
<protein>
    <recommendedName>
        <fullName evidence="1">HTH cro/C1-type domain-containing protein</fullName>
    </recommendedName>
</protein>
<dbReference type="Gene3D" id="1.10.260.40">
    <property type="entry name" value="lambda repressor-like DNA-binding domains"/>
    <property type="match status" value="1"/>
</dbReference>
<dbReference type="InterPro" id="IPR010982">
    <property type="entry name" value="Lambda_DNA-bd_dom_sf"/>
</dbReference>
<evidence type="ECO:0000313" key="2">
    <source>
        <dbReference type="EMBL" id="APR03668.1"/>
    </source>
</evidence>
<gene>
    <name evidence="2" type="ORF">Tchl_0804</name>
</gene>
<dbReference type="KEGG" id="tcl:Tchl_0804"/>
<accession>A0A1L6F9U4</accession>
<reference evidence="2 3" key="1">
    <citation type="submission" date="2016-12" db="EMBL/GenBank/DDBJ databases">
        <title>Complete genome sequence of Thauera chlorobenzoica, a Betaproteobacterium degrading haloaromatics anaerobically to CO2 and halides.</title>
        <authorList>
            <person name="Goris T."/>
            <person name="Mergelsberg M."/>
            <person name="Boll M."/>
        </authorList>
    </citation>
    <scope>NUCLEOTIDE SEQUENCE [LARGE SCALE GENOMIC DNA]</scope>
    <source>
        <strain evidence="2 3">3CB1</strain>
    </source>
</reference>